<dbReference type="Proteomes" id="UP000562027">
    <property type="component" value="Unassembled WGS sequence"/>
</dbReference>
<dbReference type="PANTHER" id="PTHR30344:SF1">
    <property type="entry name" value="6-PHOSPHOGLUCONOLACTONASE"/>
    <property type="match status" value="1"/>
</dbReference>
<dbReference type="SUPFAM" id="SSF51004">
    <property type="entry name" value="C-terminal (heme d1) domain of cytochrome cd1-nitrite reductase"/>
    <property type="match status" value="1"/>
</dbReference>
<organism evidence="3 4">
    <name type="scientific">Roseateles oligotrophus</name>
    <dbReference type="NCBI Taxonomy" id="1769250"/>
    <lineage>
        <taxon>Bacteria</taxon>
        <taxon>Pseudomonadati</taxon>
        <taxon>Pseudomonadota</taxon>
        <taxon>Betaproteobacteria</taxon>
        <taxon>Burkholderiales</taxon>
        <taxon>Sphaerotilaceae</taxon>
        <taxon>Roseateles</taxon>
    </lineage>
</organism>
<reference evidence="3 4" key="1">
    <citation type="submission" date="2020-08" db="EMBL/GenBank/DDBJ databases">
        <title>Functional genomics of gut bacteria from endangered species of beetles.</title>
        <authorList>
            <person name="Carlos-Shanley C."/>
        </authorList>
    </citation>
    <scope>NUCLEOTIDE SEQUENCE [LARGE SCALE GENOMIC DNA]</scope>
    <source>
        <strain evidence="3 4">S00239</strain>
    </source>
</reference>
<evidence type="ECO:0000313" key="4">
    <source>
        <dbReference type="Proteomes" id="UP000562027"/>
    </source>
</evidence>
<evidence type="ECO:0000313" key="3">
    <source>
        <dbReference type="EMBL" id="MBB4844490.1"/>
    </source>
</evidence>
<keyword evidence="3" id="KW-0413">Isomerase</keyword>
<keyword evidence="2" id="KW-0119">Carbohydrate metabolism</keyword>
<accession>A0A840L8I5</accession>
<name>A0A840L8I5_9BURK</name>
<dbReference type="RefSeq" id="WP_184300973.1">
    <property type="nucleotide sequence ID" value="NZ_JACHLP010000006.1"/>
</dbReference>
<dbReference type="AlphaFoldDB" id="A0A840L8I5"/>
<comment type="similarity">
    <text evidence="1">Belongs to the cycloisomerase 2 family.</text>
</comment>
<dbReference type="InterPro" id="IPR019405">
    <property type="entry name" value="Lactonase_7-beta_prop"/>
</dbReference>
<dbReference type="GO" id="GO:0017057">
    <property type="term" value="F:6-phosphogluconolactonase activity"/>
    <property type="evidence" value="ECO:0007669"/>
    <property type="project" value="TreeGrafter"/>
</dbReference>
<dbReference type="Gene3D" id="2.130.10.10">
    <property type="entry name" value="YVTN repeat-like/Quinoprotein amine dehydrogenase"/>
    <property type="match status" value="1"/>
</dbReference>
<comment type="caution">
    <text evidence="3">The sequence shown here is derived from an EMBL/GenBank/DDBJ whole genome shotgun (WGS) entry which is preliminary data.</text>
</comment>
<sequence length="379" mass="40449">MNLLPASARPCHAYVGSYAPHGQGIYRFALSGAEADLQSLGGPDLAPNPSFLRFNADHSMLYVANEHEDFQGRLSGSVSVYRRDAASGALSLAGCVASGGARPVHLSLDAQERHLFVANYGCGTLAVLALDAAGGLGQQLDQQSPAQFKTLQPYTALARQAPPGSFALSDHDGPHAHQAGLDPTGQFLLSTELGLDQIISWRFDARSGRLSAPRCHASSLGAGPRQLCFHPRDAGLCYVLNEASSTLSWWRFDAAAGGVLRLLGELSTLPAGFAGTSFASELQFSPDGRWLLCLNRLHDSIAVFALDAAGRPQLLGHEWTRGSYPRSGTFDPSGRYFFVCNQRSDHLAVFRLGERGSGLQFSGRYLAVPSPAQLVFAGH</sequence>
<dbReference type="Pfam" id="PF10282">
    <property type="entry name" value="Lactonase"/>
    <property type="match status" value="1"/>
</dbReference>
<dbReference type="PANTHER" id="PTHR30344">
    <property type="entry name" value="6-PHOSPHOGLUCONOLACTONASE-RELATED"/>
    <property type="match status" value="1"/>
</dbReference>
<dbReference type="GO" id="GO:0006006">
    <property type="term" value="P:glucose metabolic process"/>
    <property type="evidence" value="ECO:0007669"/>
    <property type="project" value="UniProtKB-KW"/>
</dbReference>
<keyword evidence="2" id="KW-0313">Glucose metabolism</keyword>
<evidence type="ECO:0000256" key="2">
    <source>
        <dbReference type="ARBA" id="ARBA00022526"/>
    </source>
</evidence>
<dbReference type="GO" id="GO:0005829">
    <property type="term" value="C:cytosol"/>
    <property type="evidence" value="ECO:0007669"/>
    <property type="project" value="TreeGrafter"/>
</dbReference>
<protein>
    <submittedName>
        <fullName evidence="3">6-phosphogluconolactonase (Cycloisomerase 2 family)</fullName>
    </submittedName>
</protein>
<proteinExistence type="inferred from homology"/>
<keyword evidence="4" id="KW-1185">Reference proteome</keyword>
<dbReference type="InterPro" id="IPR050282">
    <property type="entry name" value="Cycloisomerase_2"/>
</dbReference>
<evidence type="ECO:0000256" key="1">
    <source>
        <dbReference type="ARBA" id="ARBA00005564"/>
    </source>
</evidence>
<dbReference type="InterPro" id="IPR011048">
    <property type="entry name" value="Haem_d1_sf"/>
</dbReference>
<dbReference type="InterPro" id="IPR015943">
    <property type="entry name" value="WD40/YVTN_repeat-like_dom_sf"/>
</dbReference>
<dbReference type="GO" id="GO:0016853">
    <property type="term" value="F:isomerase activity"/>
    <property type="evidence" value="ECO:0007669"/>
    <property type="project" value="UniProtKB-KW"/>
</dbReference>
<dbReference type="EMBL" id="JACHLP010000006">
    <property type="protein sequence ID" value="MBB4844490.1"/>
    <property type="molecule type" value="Genomic_DNA"/>
</dbReference>
<gene>
    <name evidence="3" type="ORF">HNP55_003034</name>
</gene>